<proteinExistence type="predicted"/>
<dbReference type="Proteomes" id="UP000002875">
    <property type="component" value="Chromosome"/>
</dbReference>
<accession>A0ABM5N0R9</accession>
<dbReference type="PROSITE" id="PS51257">
    <property type="entry name" value="PROKAR_LIPOPROTEIN"/>
    <property type="match status" value="1"/>
</dbReference>
<organism evidence="1 2">
    <name type="scientific">Emticicia oligotrophica (strain DSM 17448 / CIP 109782 / MTCC 6937 / GPTSA100-15)</name>
    <dbReference type="NCBI Taxonomy" id="929562"/>
    <lineage>
        <taxon>Bacteria</taxon>
        <taxon>Pseudomonadati</taxon>
        <taxon>Bacteroidota</taxon>
        <taxon>Cytophagia</taxon>
        <taxon>Cytophagales</taxon>
        <taxon>Leadbetterellaceae</taxon>
        <taxon>Emticicia</taxon>
    </lineage>
</organism>
<gene>
    <name evidence="1" type="ordered locus">Emtol_1746</name>
</gene>
<reference evidence="1 2" key="1">
    <citation type="submission" date="2011-07" db="EMBL/GenBank/DDBJ databases">
        <title>The complete genome of chromosome of Emticicia oligotrophica DSM 17448.</title>
        <authorList>
            <consortium name="US DOE Joint Genome Institute (JGI-PGF)"/>
            <person name="Lucas S."/>
            <person name="Han J."/>
            <person name="Lapidus A."/>
            <person name="Bruce D."/>
            <person name="Goodwin L."/>
            <person name="Pitluck S."/>
            <person name="Peters L."/>
            <person name="Kyrpides N."/>
            <person name="Mavromatis K."/>
            <person name="Ivanova N."/>
            <person name="Ovchinnikova G."/>
            <person name="Teshima H."/>
            <person name="Detter J.C."/>
            <person name="Tapia R."/>
            <person name="Han C."/>
            <person name="Land M."/>
            <person name="Hauser L."/>
            <person name="Markowitz V."/>
            <person name="Cheng J.-F."/>
            <person name="Hugenholtz P."/>
            <person name="Woyke T."/>
            <person name="Wu D."/>
            <person name="Tindall B."/>
            <person name="Pomrenke H."/>
            <person name="Brambilla E."/>
            <person name="Klenk H.-P."/>
            <person name="Eisen J.A."/>
        </authorList>
    </citation>
    <scope>NUCLEOTIDE SEQUENCE [LARGE SCALE GENOMIC DNA]</scope>
    <source>
        <strain evidence="1 2">DSM 17448</strain>
    </source>
</reference>
<dbReference type="RefSeq" id="WP_015028588.1">
    <property type="nucleotide sequence ID" value="NC_018748.1"/>
</dbReference>
<keyword evidence="2" id="KW-1185">Reference proteome</keyword>
<name>A0ABM5N0R9_EMTOG</name>
<sequence>MKYIIIMSFLALVACAKEMGVDDTLPPLASKVELSFDTELTFQEGVKIKVTKVEDSRCPQNTTCIWAGMARVFFTITDKGVSKDSSIDFEAKPINTTVDINGVKYQVEITDVLPYPKNATSINQNDYKVSTTVKKL</sequence>
<dbReference type="EMBL" id="CP002961">
    <property type="protein sequence ID" value="AFK02888.1"/>
    <property type="molecule type" value="Genomic_DNA"/>
</dbReference>
<evidence type="ECO:0000313" key="2">
    <source>
        <dbReference type="Proteomes" id="UP000002875"/>
    </source>
</evidence>
<evidence type="ECO:0000313" key="1">
    <source>
        <dbReference type="EMBL" id="AFK02888.1"/>
    </source>
</evidence>
<protein>
    <submittedName>
        <fullName evidence="1">Uncharacterized protein</fullName>
    </submittedName>
</protein>